<feature type="region of interest" description="Disordered" evidence="2">
    <location>
        <begin position="210"/>
        <end position="231"/>
    </location>
</feature>
<dbReference type="PROSITE" id="PS50853">
    <property type="entry name" value="FN3"/>
    <property type="match status" value="2"/>
</dbReference>
<dbReference type="PANTHER" id="PTHR44170:SF15">
    <property type="entry name" value="NEURONAL CELL ADHESION MOLECULE"/>
    <property type="match status" value="1"/>
</dbReference>
<sequence>MNHVGYSRPSQPSSQYRTNPAAPDENPSDVQCVGTKPGNLVISWTPLTGFQANGPSLEYNVQWRQKDTDEDWSSKTVSNVSQFVVSGTPIYVPYEVKVYALNDYGSGPDPEVVTGYSGEDLPLSAPESVQIMVHNSTLAEVHWEPVSLPSVQGKLQGYKVYYQRERGVQDTEDTEQQEQVLTFSGNRSEGRLPGLQPYSLYNLTVRVLNNKGEGPPSPSKTFKTPEGGVYG</sequence>
<evidence type="ECO:0000313" key="4">
    <source>
        <dbReference type="EMBL" id="TNN73692.1"/>
    </source>
</evidence>
<feature type="compositionally biased region" description="Polar residues" evidence="2">
    <location>
        <begin position="8"/>
        <end position="18"/>
    </location>
</feature>
<feature type="region of interest" description="Disordered" evidence="2">
    <location>
        <begin position="1"/>
        <end position="31"/>
    </location>
</feature>
<gene>
    <name evidence="4" type="primary">NRCAM_1</name>
    <name evidence="4" type="ORF">EYF80_016072</name>
</gene>
<feature type="domain" description="Fibronectin type-III" evidence="3">
    <location>
        <begin position="125"/>
        <end position="227"/>
    </location>
</feature>
<dbReference type="Pfam" id="PF00041">
    <property type="entry name" value="fn3"/>
    <property type="match status" value="2"/>
</dbReference>
<dbReference type="GO" id="GO:0030424">
    <property type="term" value="C:axon"/>
    <property type="evidence" value="ECO:0007669"/>
    <property type="project" value="TreeGrafter"/>
</dbReference>
<dbReference type="GO" id="GO:0005886">
    <property type="term" value="C:plasma membrane"/>
    <property type="evidence" value="ECO:0007669"/>
    <property type="project" value="TreeGrafter"/>
</dbReference>
<dbReference type="EMBL" id="SRLO01000122">
    <property type="protein sequence ID" value="TNN73692.1"/>
    <property type="molecule type" value="Genomic_DNA"/>
</dbReference>
<dbReference type="Gene3D" id="2.60.40.10">
    <property type="entry name" value="Immunoglobulins"/>
    <property type="match status" value="2"/>
</dbReference>
<name>A0A4Z2I8I4_9TELE</name>
<dbReference type="SMART" id="SM00060">
    <property type="entry name" value="FN3"/>
    <property type="match status" value="2"/>
</dbReference>
<keyword evidence="1" id="KW-1015">Disulfide bond</keyword>
<dbReference type="FunFam" id="2.60.40.10:FF:000100">
    <property type="entry name" value="Neuronal cell adhesion molecule a"/>
    <property type="match status" value="1"/>
</dbReference>
<feature type="domain" description="Fibronectin type-III" evidence="3">
    <location>
        <begin position="26"/>
        <end position="120"/>
    </location>
</feature>
<dbReference type="GO" id="GO:0098632">
    <property type="term" value="F:cell-cell adhesion mediator activity"/>
    <property type="evidence" value="ECO:0007669"/>
    <property type="project" value="TreeGrafter"/>
</dbReference>
<dbReference type="GO" id="GO:0007411">
    <property type="term" value="P:axon guidance"/>
    <property type="evidence" value="ECO:0007669"/>
    <property type="project" value="TreeGrafter"/>
</dbReference>
<accession>A0A4Z2I8I4</accession>
<comment type="caution">
    <text evidence="4">The sequence shown here is derived from an EMBL/GenBank/DDBJ whole genome shotgun (WGS) entry which is preliminary data.</text>
</comment>
<dbReference type="OrthoDB" id="6244967at2759"/>
<evidence type="ECO:0000313" key="5">
    <source>
        <dbReference type="Proteomes" id="UP000314294"/>
    </source>
</evidence>
<dbReference type="InterPro" id="IPR036116">
    <property type="entry name" value="FN3_sf"/>
</dbReference>
<protein>
    <submittedName>
        <fullName evidence="4">Neuronal cell adhesion molecule</fullName>
    </submittedName>
</protein>
<dbReference type="Proteomes" id="UP000314294">
    <property type="component" value="Unassembled WGS sequence"/>
</dbReference>
<dbReference type="SUPFAM" id="SSF49265">
    <property type="entry name" value="Fibronectin type III"/>
    <property type="match status" value="2"/>
</dbReference>
<proteinExistence type="predicted"/>
<dbReference type="FunFam" id="2.60.40.10:FF:000363">
    <property type="entry name" value="neurofascin isoform X1"/>
    <property type="match status" value="1"/>
</dbReference>
<dbReference type="CDD" id="cd00063">
    <property type="entry name" value="FN3"/>
    <property type="match status" value="2"/>
</dbReference>
<reference evidence="4 5" key="1">
    <citation type="submission" date="2019-03" db="EMBL/GenBank/DDBJ databases">
        <title>First draft genome of Liparis tanakae, snailfish: a comprehensive survey of snailfish specific genes.</title>
        <authorList>
            <person name="Kim W."/>
            <person name="Song I."/>
            <person name="Jeong J.-H."/>
            <person name="Kim D."/>
            <person name="Kim S."/>
            <person name="Ryu S."/>
            <person name="Song J.Y."/>
            <person name="Lee S.K."/>
        </authorList>
    </citation>
    <scope>NUCLEOTIDE SEQUENCE [LARGE SCALE GENOMIC DNA]</scope>
    <source>
        <tissue evidence="4">Muscle</tissue>
    </source>
</reference>
<keyword evidence="5" id="KW-1185">Reference proteome</keyword>
<dbReference type="AlphaFoldDB" id="A0A4Z2I8I4"/>
<organism evidence="4 5">
    <name type="scientific">Liparis tanakae</name>
    <name type="common">Tanaka's snailfish</name>
    <dbReference type="NCBI Taxonomy" id="230148"/>
    <lineage>
        <taxon>Eukaryota</taxon>
        <taxon>Metazoa</taxon>
        <taxon>Chordata</taxon>
        <taxon>Craniata</taxon>
        <taxon>Vertebrata</taxon>
        <taxon>Euteleostomi</taxon>
        <taxon>Actinopterygii</taxon>
        <taxon>Neopterygii</taxon>
        <taxon>Teleostei</taxon>
        <taxon>Neoteleostei</taxon>
        <taxon>Acanthomorphata</taxon>
        <taxon>Eupercaria</taxon>
        <taxon>Perciformes</taxon>
        <taxon>Cottioidei</taxon>
        <taxon>Cottales</taxon>
        <taxon>Liparidae</taxon>
        <taxon>Liparis</taxon>
    </lineage>
</organism>
<dbReference type="GO" id="GO:0007420">
    <property type="term" value="P:brain development"/>
    <property type="evidence" value="ECO:0007669"/>
    <property type="project" value="TreeGrafter"/>
</dbReference>
<evidence type="ECO:0000256" key="2">
    <source>
        <dbReference type="SAM" id="MobiDB-lite"/>
    </source>
</evidence>
<dbReference type="PANTHER" id="PTHR44170">
    <property type="entry name" value="PROTEIN SIDEKICK"/>
    <property type="match status" value="1"/>
</dbReference>
<dbReference type="InterPro" id="IPR013783">
    <property type="entry name" value="Ig-like_fold"/>
</dbReference>
<evidence type="ECO:0000256" key="1">
    <source>
        <dbReference type="ARBA" id="ARBA00023157"/>
    </source>
</evidence>
<evidence type="ECO:0000259" key="3">
    <source>
        <dbReference type="PROSITE" id="PS50853"/>
    </source>
</evidence>
<dbReference type="InterPro" id="IPR003961">
    <property type="entry name" value="FN3_dom"/>
</dbReference>